<name>A0A239DJL4_9FLAO</name>
<dbReference type="GO" id="GO:0019867">
    <property type="term" value="C:outer membrane"/>
    <property type="evidence" value="ECO:0007669"/>
    <property type="project" value="InterPro"/>
</dbReference>
<accession>A0A239DJL4</accession>
<dbReference type="Pfam" id="PF04390">
    <property type="entry name" value="LptE"/>
    <property type="match status" value="1"/>
</dbReference>
<keyword evidence="2" id="KW-1185">Reference proteome</keyword>
<dbReference type="EMBL" id="FZNY01000011">
    <property type="protein sequence ID" value="SNS31893.1"/>
    <property type="molecule type" value="Genomic_DNA"/>
</dbReference>
<organism evidence="1 2">
    <name type="scientific">Dokdonia pacifica</name>
    <dbReference type="NCBI Taxonomy" id="1627892"/>
    <lineage>
        <taxon>Bacteria</taxon>
        <taxon>Pseudomonadati</taxon>
        <taxon>Bacteroidota</taxon>
        <taxon>Flavobacteriia</taxon>
        <taxon>Flavobacteriales</taxon>
        <taxon>Flavobacteriaceae</taxon>
        <taxon>Dokdonia</taxon>
    </lineage>
</organism>
<evidence type="ECO:0000313" key="1">
    <source>
        <dbReference type="EMBL" id="SNS31893.1"/>
    </source>
</evidence>
<evidence type="ECO:0000313" key="2">
    <source>
        <dbReference type="Proteomes" id="UP000198379"/>
    </source>
</evidence>
<dbReference type="InterPro" id="IPR007485">
    <property type="entry name" value="LPS_assembly_LptE"/>
</dbReference>
<reference evidence="1 2" key="1">
    <citation type="submission" date="2017-06" db="EMBL/GenBank/DDBJ databases">
        <authorList>
            <person name="Kim H.J."/>
            <person name="Triplett B.A."/>
        </authorList>
    </citation>
    <scope>NUCLEOTIDE SEQUENCE [LARGE SCALE GENOMIC DNA]</scope>
    <source>
        <strain evidence="1 2">DSM 25597</strain>
    </source>
</reference>
<dbReference type="RefSeq" id="WP_089373774.1">
    <property type="nucleotide sequence ID" value="NZ_BMEP01000008.1"/>
</dbReference>
<dbReference type="AlphaFoldDB" id="A0A239DJL4"/>
<dbReference type="GO" id="GO:0043165">
    <property type="term" value="P:Gram-negative-bacterium-type cell outer membrane assembly"/>
    <property type="evidence" value="ECO:0007669"/>
    <property type="project" value="InterPro"/>
</dbReference>
<sequence>MKKTTTLLCAILCFLTFQGCGIYSFNGISIDENIKTFQVNFFQNQAPIVEPGIDRTFTFALQDLIQDQTNLSLVSSNGELLFEGEIVEYYIAPQASTSENTAAQNRLTITVNVRYYNNTKTDGEDDFERRFSFFSDVSATTQLIGSDLDTALEEIFDRITQDIVNESLAKW</sequence>
<dbReference type="OrthoDB" id="9790776at2"/>
<dbReference type="Proteomes" id="UP000198379">
    <property type="component" value="Unassembled WGS sequence"/>
</dbReference>
<dbReference type="PROSITE" id="PS51257">
    <property type="entry name" value="PROKAR_LIPOPROTEIN"/>
    <property type="match status" value="1"/>
</dbReference>
<gene>
    <name evidence="1" type="ORF">SAMN06265376_11121</name>
</gene>
<proteinExistence type="predicted"/>
<protein>
    <submittedName>
        <fullName evidence="1">Lipopolysaccharide-assembly</fullName>
    </submittedName>
</protein>